<feature type="region of interest" description="Disordered" evidence="6">
    <location>
        <begin position="515"/>
        <end position="536"/>
    </location>
</feature>
<protein>
    <submittedName>
        <fullName evidence="7">Uncharacterized protein</fullName>
    </submittedName>
</protein>
<dbReference type="OrthoDB" id="5583at2759"/>
<keyword evidence="5" id="KW-0539">Nucleus</keyword>
<name>A0A9P8PL18_WICPI</name>
<dbReference type="Pfam" id="PF19252">
    <property type="entry name" value="HIND"/>
    <property type="match status" value="1"/>
</dbReference>
<evidence type="ECO:0000256" key="5">
    <source>
        <dbReference type="ARBA" id="ARBA00023242"/>
    </source>
</evidence>
<dbReference type="PANTHER" id="PTHR14152">
    <property type="entry name" value="SQUAMOUS CELL CARCINOMA ANTIGEN RECOGNISED BY CYTOTOXIC T LYMPHOCYTES"/>
    <property type="match status" value="1"/>
</dbReference>
<gene>
    <name evidence="7" type="ORF">WICPIJ_009626</name>
</gene>
<dbReference type="PANTHER" id="PTHR14152:SF5">
    <property type="entry name" value="U4_U6.U5 TRI-SNRNP-ASSOCIATED PROTEIN 1"/>
    <property type="match status" value="1"/>
</dbReference>
<feature type="compositionally biased region" description="Basic and acidic residues" evidence="6">
    <location>
        <begin position="231"/>
        <end position="240"/>
    </location>
</feature>
<comment type="subcellular location">
    <subcellularLocation>
        <location evidence="1">Nucleus</location>
    </subcellularLocation>
</comment>
<sequence>MSQPPPNSTNQSSISLEETNKLRISLGLKPIPIPTTTTSTNTTTTTSTTTEQYQTQQQTSKKNEDFKKKLELIKIKAENKRKLNLTKSILDEEDQDEEGQASGNDDWLSKIGMKASSTDNKQQENKKQKLKQKLKFSMNDTMRINAEDLNNTGVILTFKESSIYANDDDQEILQSVDRLNRNETGTEKDKKDQTAEKSRMEVYQERLNQESDQAVEHVRIGSDGLVVLNEEGEKRKRAMEESSEGAQSNKRKKISFSLDSDEDEELAKEKPSDYADVKPIKMKKLKKKSSTSTSTSRKKDLSDQSFSMGKVVLPDSDNDGGEQEQEQFFPLKRKLQQSKYQTPAQLAQSIKSQQLKDLQDEKEEQEKELKRLNKEKAFVVIDESTEFLSMIGNSIVDEPQTEVAPATSKQELTPETVIEQEQSSAIADEPSQSINFSGTGLASTLQFLQSRNAIQSSSQSMTSNAKEMKLNKIKYDIEERILREKMETDPAVKRMSKLEREDYLNSELQKLKSRLSSKLNSSISATSNDSNYNPTIKLSYHNSQGQEITSREAYKELSHKFHGNTNNVKYNQAKKGKLERRVQRGKEEREKEGRLLG</sequence>
<dbReference type="AlphaFoldDB" id="A0A9P8PL18"/>
<feature type="region of interest" description="Disordered" evidence="6">
    <location>
        <begin position="175"/>
        <end position="369"/>
    </location>
</feature>
<dbReference type="GO" id="GO:0000481">
    <property type="term" value="P:maturation of 5S rRNA"/>
    <property type="evidence" value="ECO:0007669"/>
    <property type="project" value="TreeGrafter"/>
</dbReference>
<keyword evidence="8" id="KW-1185">Reference proteome</keyword>
<dbReference type="Pfam" id="PF03343">
    <property type="entry name" value="SART-1"/>
    <property type="match status" value="1"/>
</dbReference>
<organism evidence="7 8">
    <name type="scientific">Wickerhamomyces pijperi</name>
    <name type="common">Yeast</name>
    <name type="synonym">Pichia pijperi</name>
    <dbReference type="NCBI Taxonomy" id="599730"/>
    <lineage>
        <taxon>Eukaryota</taxon>
        <taxon>Fungi</taxon>
        <taxon>Dikarya</taxon>
        <taxon>Ascomycota</taxon>
        <taxon>Saccharomycotina</taxon>
        <taxon>Saccharomycetes</taxon>
        <taxon>Phaffomycetales</taxon>
        <taxon>Wickerhamomycetaceae</taxon>
        <taxon>Wickerhamomyces</taxon>
    </lineage>
</organism>
<accession>A0A9P8PL18</accession>
<proteinExistence type="inferred from homology"/>
<keyword evidence="3" id="KW-0507">mRNA processing</keyword>
<comment type="caution">
    <text evidence="7">The sequence shown here is derived from an EMBL/GenBank/DDBJ whole genome shotgun (WGS) entry which is preliminary data.</text>
</comment>
<evidence type="ECO:0000256" key="2">
    <source>
        <dbReference type="ARBA" id="ARBA00006076"/>
    </source>
</evidence>
<feature type="compositionally biased region" description="Low complexity" evidence="6">
    <location>
        <begin position="515"/>
        <end position="527"/>
    </location>
</feature>
<reference evidence="7" key="2">
    <citation type="submission" date="2021-01" db="EMBL/GenBank/DDBJ databases">
        <authorList>
            <person name="Schikora-Tamarit M.A."/>
        </authorList>
    </citation>
    <scope>NUCLEOTIDE SEQUENCE</scope>
    <source>
        <strain evidence="7">CBS2887</strain>
    </source>
</reference>
<dbReference type="EMBL" id="JAEUBG010005547">
    <property type="protein sequence ID" value="KAH3674263.1"/>
    <property type="molecule type" value="Genomic_DNA"/>
</dbReference>
<keyword evidence="4" id="KW-0508">mRNA splicing</keyword>
<feature type="compositionally biased region" description="Acidic residues" evidence="6">
    <location>
        <begin position="316"/>
        <end position="325"/>
    </location>
</feature>
<evidence type="ECO:0000256" key="6">
    <source>
        <dbReference type="SAM" id="MobiDB-lite"/>
    </source>
</evidence>
<evidence type="ECO:0000256" key="1">
    <source>
        <dbReference type="ARBA" id="ARBA00004123"/>
    </source>
</evidence>
<dbReference type="InterPro" id="IPR045347">
    <property type="entry name" value="HIND"/>
</dbReference>
<feature type="compositionally biased region" description="Basic residues" evidence="6">
    <location>
        <begin position="280"/>
        <end position="289"/>
    </location>
</feature>
<dbReference type="InterPro" id="IPR005011">
    <property type="entry name" value="SNU66/SART1"/>
</dbReference>
<feature type="compositionally biased region" description="Polar residues" evidence="6">
    <location>
        <begin position="337"/>
        <end position="352"/>
    </location>
</feature>
<feature type="compositionally biased region" description="Basic and acidic residues" evidence="6">
    <location>
        <begin position="178"/>
        <end position="220"/>
    </location>
</feature>
<feature type="region of interest" description="Disordered" evidence="6">
    <location>
        <begin position="1"/>
        <end position="66"/>
    </location>
</feature>
<feature type="region of interest" description="Disordered" evidence="6">
    <location>
        <begin position="83"/>
        <end position="134"/>
    </location>
</feature>
<feature type="compositionally biased region" description="Low complexity" evidence="6">
    <location>
        <begin position="35"/>
        <end position="60"/>
    </location>
</feature>
<evidence type="ECO:0000256" key="3">
    <source>
        <dbReference type="ARBA" id="ARBA00022664"/>
    </source>
</evidence>
<feature type="compositionally biased region" description="Basic and acidic residues" evidence="6">
    <location>
        <begin position="579"/>
        <end position="597"/>
    </location>
</feature>
<feature type="compositionally biased region" description="Basic and acidic residues" evidence="6">
    <location>
        <begin position="267"/>
        <end position="279"/>
    </location>
</feature>
<dbReference type="GO" id="GO:0045292">
    <property type="term" value="P:mRNA cis splicing, via spliceosome"/>
    <property type="evidence" value="ECO:0007669"/>
    <property type="project" value="TreeGrafter"/>
</dbReference>
<dbReference type="Proteomes" id="UP000774326">
    <property type="component" value="Unassembled WGS sequence"/>
</dbReference>
<evidence type="ECO:0000313" key="8">
    <source>
        <dbReference type="Proteomes" id="UP000774326"/>
    </source>
</evidence>
<evidence type="ECO:0000313" key="7">
    <source>
        <dbReference type="EMBL" id="KAH3674263.1"/>
    </source>
</evidence>
<dbReference type="GO" id="GO:0046540">
    <property type="term" value="C:U4/U6 x U5 tri-snRNP complex"/>
    <property type="evidence" value="ECO:0007669"/>
    <property type="project" value="InterPro"/>
</dbReference>
<feature type="region of interest" description="Disordered" evidence="6">
    <location>
        <begin position="560"/>
        <end position="597"/>
    </location>
</feature>
<reference evidence="7" key="1">
    <citation type="journal article" date="2021" name="Open Biol.">
        <title>Shared evolutionary footprints suggest mitochondrial oxidative damage underlies multiple complex I losses in fungi.</title>
        <authorList>
            <person name="Schikora-Tamarit M.A."/>
            <person name="Marcet-Houben M."/>
            <person name="Nosek J."/>
            <person name="Gabaldon T."/>
        </authorList>
    </citation>
    <scope>NUCLEOTIDE SEQUENCE</scope>
    <source>
        <strain evidence="7">CBS2887</strain>
    </source>
</reference>
<comment type="similarity">
    <text evidence="2">Belongs to the SNU66/SART1 family.</text>
</comment>
<evidence type="ECO:0000256" key="4">
    <source>
        <dbReference type="ARBA" id="ARBA00023187"/>
    </source>
</evidence>